<keyword evidence="7" id="KW-1185">Reference proteome</keyword>
<sequence length="184" mass="20648">MSYEETTNKIVASALDQIERSGDESLSLRQLAKSVGLTTGAFYKHFENKDALFRALTVIISTQLADDAKHQLKPNDSPQQQLLTLADVLLTAYQNRPNTMMFLFFNPVALATLNDKNTAFPLLEETQRLIRDLSEDYPSLDPQQFFVQIWSFIQGYGVLIKNKAVVYDQQLTADTLTALLGGVN</sequence>
<evidence type="ECO:0000256" key="1">
    <source>
        <dbReference type="ARBA" id="ARBA00023015"/>
    </source>
</evidence>
<evidence type="ECO:0000313" key="7">
    <source>
        <dbReference type="Proteomes" id="UP000093267"/>
    </source>
</evidence>
<dbReference type="PROSITE" id="PS50977">
    <property type="entry name" value="HTH_TETR_2"/>
    <property type="match status" value="1"/>
</dbReference>
<dbReference type="InterPro" id="IPR001647">
    <property type="entry name" value="HTH_TetR"/>
</dbReference>
<dbReference type="OrthoDB" id="9179041at2"/>
<dbReference type="Proteomes" id="UP000093267">
    <property type="component" value="Chromosome"/>
</dbReference>
<dbReference type="RefSeq" id="WP_065903179.1">
    <property type="nucleotide sequence ID" value="NZ_CP014912.1"/>
</dbReference>
<dbReference type="PANTHER" id="PTHR30055">
    <property type="entry name" value="HTH-TYPE TRANSCRIPTIONAL REGULATOR RUTR"/>
    <property type="match status" value="1"/>
</dbReference>
<dbReference type="STRING" id="240427.AYR62_06170"/>
<dbReference type="Pfam" id="PF00440">
    <property type="entry name" value="TetR_N"/>
    <property type="match status" value="1"/>
</dbReference>
<name>A0A1B2J165_9LACO</name>
<reference evidence="6 7" key="1">
    <citation type="submission" date="2016-03" db="EMBL/GenBank/DDBJ databases">
        <title>Pediococcus and Lactobacillus from brewery environment - whole genome sequencing and assembly.</title>
        <authorList>
            <person name="Behr J."/>
            <person name="Geissler A.J."/>
            <person name="Vogel R.F."/>
        </authorList>
    </citation>
    <scope>NUCLEOTIDE SEQUENCE [LARGE SCALE GENOMIC DNA]</scope>
    <source>
        <strain evidence="6 7">TMW 1.1995</strain>
    </source>
</reference>
<feature type="domain" description="HTH tetR-type" evidence="5">
    <location>
        <begin position="4"/>
        <end position="64"/>
    </location>
</feature>
<dbReference type="PANTHER" id="PTHR30055:SF240">
    <property type="entry name" value="HTH-TYPE TRANSCRIPTIONAL REGULATOR ACRR"/>
    <property type="match status" value="1"/>
</dbReference>
<evidence type="ECO:0000313" key="6">
    <source>
        <dbReference type="EMBL" id="ANZ67978.1"/>
    </source>
</evidence>
<evidence type="ECO:0000256" key="2">
    <source>
        <dbReference type="ARBA" id="ARBA00023125"/>
    </source>
</evidence>
<dbReference type="GO" id="GO:0003700">
    <property type="term" value="F:DNA-binding transcription factor activity"/>
    <property type="evidence" value="ECO:0007669"/>
    <property type="project" value="TreeGrafter"/>
</dbReference>
<keyword evidence="2 4" id="KW-0238">DNA-binding</keyword>
<feature type="DNA-binding region" description="H-T-H motif" evidence="4">
    <location>
        <begin position="27"/>
        <end position="46"/>
    </location>
</feature>
<evidence type="ECO:0000256" key="3">
    <source>
        <dbReference type="ARBA" id="ARBA00023163"/>
    </source>
</evidence>
<evidence type="ECO:0000259" key="5">
    <source>
        <dbReference type="PROSITE" id="PS50977"/>
    </source>
</evidence>
<dbReference type="SUPFAM" id="SSF46689">
    <property type="entry name" value="Homeodomain-like"/>
    <property type="match status" value="1"/>
</dbReference>
<dbReference type="AlphaFoldDB" id="A0A1B2J165"/>
<keyword evidence="1" id="KW-0805">Transcription regulation</keyword>
<dbReference type="PRINTS" id="PR00455">
    <property type="entry name" value="HTHTETR"/>
</dbReference>
<evidence type="ECO:0000256" key="4">
    <source>
        <dbReference type="PROSITE-ProRule" id="PRU00335"/>
    </source>
</evidence>
<dbReference type="InterPro" id="IPR050109">
    <property type="entry name" value="HTH-type_TetR-like_transc_reg"/>
</dbReference>
<keyword evidence="3" id="KW-0804">Transcription</keyword>
<dbReference type="GO" id="GO:0000976">
    <property type="term" value="F:transcription cis-regulatory region binding"/>
    <property type="evidence" value="ECO:0007669"/>
    <property type="project" value="TreeGrafter"/>
</dbReference>
<protein>
    <recommendedName>
        <fullName evidence="5">HTH tetR-type domain-containing protein</fullName>
    </recommendedName>
</protein>
<gene>
    <name evidence="6" type="ORF">AYR63_13070</name>
</gene>
<accession>A0A1B2J165</accession>
<dbReference type="Gene3D" id="1.10.357.10">
    <property type="entry name" value="Tetracycline Repressor, domain 2"/>
    <property type="match status" value="1"/>
</dbReference>
<dbReference type="EMBL" id="CP014924">
    <property type="protein sequence ID" value="ANZ67978.1"/>
    <property type="molecule type" value="Genomic_DNA"/>
</dbReference>
<organism evidence="6 7">
    <name type="scientific">Secundilactobacillus paracollinoides</name>
    <dbReference type="NCBI Taxonomy" id="240427"/>
    <lineage>
        <taxon>Bacteria</taxon>
        <taxon>Bacillati</taxon>
        <taxon>Bacillota</taxon>
        <taxon>Bacilli</taxon>
        <taxon>Lactobacillales</taxon>
        <taxon>Lactobacillaceae</taxon>
        <taxon>Secundilactobacillus</taxon>
    </lineage>
</organism>
<dbReference type="InterPro" id="IPR009057">
    <property type="entry name" value="Homeodomain-like_sf"/>
</dbReference>
<proteinExistence type="predicted"/>